<feature type="region of interest" description="Disordered" evidence="2">
    <location>
        <begin position="521"/>
        <end position="548"/>
    </location>
</feature>
<organism evidence="3 4">
    <name type="scientific">Streptomyces nogalater</name>
    <dbReference type="NCBI Taxonomy" id="38314"/>
    <lineage>
        <taxon>Bacteria</taxon>
        <taxon>Bacillati</taxon>
        <taxon>Actinomycetota</taxon>
        <taxon>Actinomycetes</taxon>
        <taxon>Kitasatosporales</taxon>
        <taxon>Streptomycetaceae</taxon>
        <taxon>Streptomyces</taxon>
    </lineage>
</organism>
<dbReference type="EMBL" id="JBHSOE010000089">
    <property type="protein sequence ID" value="MFC5660230.1"/>
    <property type="molecule type" value="Genomic_DNA"/>
</dbReference>
<dbReference type="InterPro" id="IPR027417">
    <property type="entry name" value="P-loop_NTPase"/>
</dbReference>
<dbReference type="InterPro" id="IPR013496">
    <property type="entry name" value="CHP02680"/>
</dbReference>
<dbReference type="SUPFAM" id="SSF52540">
    <property type="entry name" value="P-loop containing nucleoside triphosphate hydrolases"/>
    <property type="match status" value="1"/>
</dbReference>
<evidence type="ECO:0000313" key="4">
    <source>
        <dbReference type="Proteomes" id="UP001596065"/>
    </source>
</evidence>
<dbReference type="RefSeq" id="WP_344353931.1">
    <property type="nucleotide sequence ID" value="NZ_BAAASM010000089.1"/>
</dbReference>
<name>A0ABW0WRF4_STRNO</name>
<reference evidence="4" key="1">
    <citation type="journal article" date="2019" name="Int. J. Syst. Evol. Microbiol.">
        <title>The Global Catalogue of Microorganisms (GCM) 10K type strain sequencing project: providing services to taxonomists for standard genome sequencing and annotation.</title>
        <authorList>
            <consortium name="The Broad Institute Genomics Platform"/>
            <consortium name="The Broad Institute Genome Sequencing Center for Infectious Disease"/>
            <person name="Wu L."/>
            <person name="Ma J."/>
        </authorList>
    </citation>
    <scope>NUCLEOTIDE SEQUENCE [LARGE SCALE GENOMIC DNA]</scope>
    <source>
        <strain evidence="4">KCTC 5701</strain>
    </source>
</reference>
<evidence type="ECO:0000313" key="3">
    <source>
        <dbReference type="EMBL" id="MFC5660230.1"/>
    </source>
</evidence>
<dbReference type="Pfam" id="PF13558">
    <property type="entry name" value="SbcC_Walker_B"/>
    <property type="match status" value="1"/>
</dbReference>
<dbReference type="Proteomes" id="UP001596065">
    <property type="component" value="Unassembled WGS sequence"/>
</dbReference>
<feature type="compositionally biased region" description="Basic and acidic residues" evidence="2">
    <location>
        <begin position="539"/>
        <end position="548"/>
    </location>
</feature>
<keyword evidence="4" id="KW-1185">Reference proteome</keyword>
<gene>
    <name evidence="3" type="ORF">ACFP3J_32790</name>
</gene>
<feature type="coiled-coil region" evidence="1">
    <location>
        <begin position="806"/>
        <end position="833"/>
    </location>
</feature>
<dbReference type="Gene3D" id="3.40.50.300">
    <property type="entry name" value="P-loop containing nucleotide triphosphate hydrolases"/>
    <property type="match status" value="1"/>
</dbReference>
<evidence type="ECO:0000256" key="2">
    <source>
        <dbReference type="SAM" id="MobiDB-lite"/>
    </source>
</evidence>
<proteinExistence type="predicted"/>
<dbReference type="NCBIfam" id="TIGR02680">
    <property type="entry name" value="TIGR02680 family protein"/>
    <property type="match status" value="1"/>
</dbReference>
<sequence length="1410" mass="152810">MSSLIPGPRKHDSSLGDRPPVGARPCRWRLNRAGIVNVWFYFDQRFILSGGRLVLRGSNGSGKSRALEMLLPFVLDADRRRMDATGSGKVRLEDLMRAGGDGQTNRLGYVWLELARNPEDPGGGEQRTEFLTVGALIRFSHSTSEAKAWYFLTPLRVDEELKLLDASRVPLSKEGLAAVIGADRVTSSPDVHRDRVRAAVFGLHGDQGRERYAGLLQLLHTLRSPDVGNRIDEGRLPQILSDALPPLSDKAIATAGDELDGLEETRAALDRLETAYGHVADFLRVYTRYATGVCLTAADRTRAAAVLARDTDATASQQETAHLQFVSDHADAVARTGELEGYRDELEATVAGIRLSSEYKAARELNERLSTLKALEGAARNALATATGARAEEQRTADACDEAGMDAAATITEMADAVGEARRLLDGAGLNVPLPNAPYVEVLTPDVHVEPVRTTVDADPEPVRRPSALRMAPSPEDVTTAIEAFLAATPALLSAANSRAQQAAARAAEAEELTSLLQTLHRAQDRAEDAAEDAAAAEGRAEQAETDRDEAAVQLAMAWREWADSSGSQRLLGAIDWSSTAVTALLEDVEALAGEGAGPEADRELARLDALAQQVAAPARARHAQQVAALKARARQDTARREELLAEAEELGQERDLPPVAPDWLDNPPDGAPALWELLEFRPEVDTQARAGIEGALLASGLLYGRLTRDGDVVAGKGQLLLSSGRPAALRSLRTVLAPSCSDAADAARVASVLDQIALSPGHPTWVSTDGSWGNGPLTGRHLPSAARYIGAAARAAARAARLAEIDLLLRELQQAAQARSEEQDALESWLRQLEEHLMQAPRSVQLATLRLRAAAARKDAVASLRQAGALAEEAERLQRAWAARHLRHREVCTALGMPDDTEGLRSTQTSAQQAQTACRNLQRAGEAVAKHLARWQRLAGRLEEVREARGAAERDAETASLAWSREASELAALRESLGSSPQKVHELLEAAERELKQTKDALQSAHADVLALTGKVAAAKEKAHGAREKARQARQALVLQAQALHRRLSHPALAVALEPGTIAPPALLSASSGAEDVLAAVREMRAAVRRPESTADATALVRAQSVLERHTAGAYDVTVTVEDDLHVVELTDASGRRHVADAAADLRERRDRGRSALTERERTAFSAFVLGGMAEELRNRIQEAERLIEAMNESLLPIKTSHGIGVQVRWRLADSANEHVMRIKKLMQRDVRVLRDEESEELITRLKALVDVAHSNDPQAGYATHLRTALDYRAWHVVDAYITGPGPKQERKISRRAKLSQGETRFVSYVTLFAAADAYLSGLPDTGRALRLILLDDAFAKVDHRTIGELMALLVRMDLDFVMTGHALWGFFEEVPALDAYEVRRAEGTAAVTTHVHWDGHTRHLRAAS</sequence>
<feature type="coiled-coil region" evidence="1">
    <location>
        <begin position="627"/>
        <end position="654"/>
    </location>
</feature>
<protein>
    <submittedName>
        <fullName evidence="3">TIGR02680 family protein</fullName>
    </submittedName>
</protein>
<feature type="region of interest" description="Disordered" evidence="2">
    <location>
        <begin position="1"/>
        <end position="20"/>
    </location>
</feature>
<comment type="caution">
    <text evidence="3">The sequence shown here is derived from an EMBL/GenBank/DDBJ whole genome shotgun (WGS) entry which is preliminary data.</text>
</comment>
<accession>A0ABW0WRF4</accession>
<evidence type="ECO:0000256" key="1">
    <source>
        <dbReference type="SAM" id="Coils"/>
    </source>
</evidence>
<feature type="coiled-coil region" evidence="1">
    <location>
        <begin position="986"/>
        <end position="1037"/>
    </location>
</feature>
<keyword evidence="1" id="KW-0175">Coiled coil</keyword>